<dbReference type="SUPFAM" id="SSF57850">
    <property type="entry name" value="RING/U-box"/>
    <property type="match status" value="1"/>
</dbReference>
<dbReference type="Proteomes" id="UP001203852">
    <property type="component" value="Unassembled WGS sequence"/>
</dbReference>
<dbReference type="Gene3D" id="1.20.120.1750">
    <property type="match status" value="1"/>
</dbReference>
<keyword evidence="5" id="KW-0677">Repeat</keyword>
<dbReference type="EMBL" id="MU404350">
    <property type="protein sequence ID" value="KAI1617538.1"/>
    <property type="molecule type" value="Genomic_DNA"/>
</dbReference>
<evidence type="ECO:0000256" key="6">
    <source>
        <dbReference type="ARBA" id="ARBA00022771"/>
    </source>
</evidence>
<evidence type="ECO:0000313" key="13">
    <source>
        <dbReference type="EMBL" id="KAI1617538.1"/>
    </source>
</evidence>
<keyword evidence="14" id="KW-1185">Reference proteome</keyword>
<dbReference type="PROSITE" id="PS51873">
    <property type="entry name" value="TRIAD"/>
    <property type="match status" value="1"/>
</dbReference>
<dbReference type="Gene3D" id="3.30.40.10">
    <property type="entry name" value="Zinc/RING finger domain, C3HC4 (zinc finger)"/>
    <property type="match status" value="1"/>
</dbReference>
<feature type="region of interest" description="Disordered" evidence="10">
    <location>
        <begin position="69"/>
        <end position="121"/>
    </location>
</feature>
<evidence type="ECO:0000256" key="9">
    <source>
        <dbReference type="PROSITE-ProRule" id="PRU00175"/>
    </source>
</evidence>
<evidence type="ECO:0000259" key="12">
    <source>
        <dbReference type="PROSITE" id="PS51873"/>
    </source>
</evidence>
<evidence type="ECO:0000256" key="4">
    <source>
        <dbReference type="ARBA" id="ARBA00022723"/>
    </source>
</evidence>
<evidence type="ECO:0000256" key="3">
    <source>
        <dbReference type="ARBA" id="ARBA00022679"/>
    </source>
</evidence>
<sequence length="318" mass="35340">MADSEVDNMSPTDHNSQASGRSLGPHSPIQPTGRRSTLSLSNVEVDQNDSGDDAFMSLIRQVLNSAGDANPSGLAASEPNTSNASDCKQSRPQSDQIRSQESRSIRSPPDSSLTQQHDSDPFSTHALTSTGACHICPDPPATLISLLCGHAFCRKCLNRLFKEGTANRRSFPPKCCPWSSIRLTAVQMYLDDDVLHRYNDVHDEFSDLDPVYCANKHCSSYIRQSRTNHQHGRSMMCGSCGTYTCVDCKQPRDEHVNHNGLLKCKRPEQLMSTADSELAYLQGWKQCPRCKNLIERIEGCNRVSSTRPHFGHRRFTIS</sequence>
<dbReference type="InterPro" id="IPR018957">
    <property type="entry name" value="Znf_C3HC4_RING-type"/>
</dbReference>
<evidence type="ECO:0000256" key="1">
    <source>
        <dbReference type="ARBA" id="ARBA00001798"/>
    </source>
</evidence>
<dbReference type="GO" id="GO:0016567">
    <property type="term" value="P:protein ubiquitination"/>
    <property type="evidence" value="ECO:0007669"/>
    <property type="project" value="InterPro"/>
</dbReference>
<dbReference type="InterPro" id="IPR002867">
    <property type="entry name" value="IBR_dom"/>
</dbReference>
<feature type="compositionally biased region" description="Polar residues" evidence="10">
    <location>
        <begin position="29"/>
        <end position="45"/>
    </location>
</feature>
<feature type="region of interest" description="Disordered" evidence="10">
    <location>
        <begin position="1"/>
        <end position="52"/>
    </location>
</feature>
<evidence type="ECO:0000256" key="5">
    <source>
        <dbReference type="ARBA" id="ARBA00022737"/>
    </source>
</evidence>
<proteinExistence type="predicted"/>
<evidence type="ECO:0000256" key="7">
    <source>
        <dbReference type="ARBA" id="ARBA00022786"/>
    </source>
</evidence>
<keyword evidence="3" id="KW-0808">Transferase</keyword>
<protein>
    <recommendedName>
        <fullName evidence="2">RBR-type E3 ubiquitin transferase</fullName>
        <ecNumber evidence="2">2.3.2.31</ecNumber>
    </recommendedName>
</protein>
<dbReference type="GO" id="GO:0061630">
    <property type="term" value="F:ubiquitin protein ligase activity"/>
    <property type="evidence" value="ECO:0007669"/>
    <property type="project" value="UniProtKB-EC"/>
</dbReference>
<dbReference type="Pfam" id="PF00097">
    <property type="entry name" value="zf-C3HC4"/>
    <property type="match status" value="1"/>
</dbReference>
<dbReference type="InterPro" id="IPR031127">
    <property type="entry name" value="E3_UB_ligase_RBR"/>
</dbReference>
<dbReference type="AlphaFoldDB" id="A0AAN6E637"/>
<keyword evidence="6 9" id="KW-0863">Zinc-finger</keyword>
<dbReference type="Pfam" id="PF01485">
    <property type="entry name" value="IBR"/>
    <property type="match status" value="1"/>
</dbReference>
<name>A0AAN6E637_9EURO</name>
<keyword evidence="7" id="KW-0833">Ubl conjugation pathway</keyword>
<keyword evidence="4" id="KW-0479">Metal-binding</keyword>
<organism evidence="13 14">
    <name type="scientific">Exophiala viscosa</name>
    <dbReference type="NCBI Taxonomy" id="2486360"/>
    <lineage>
        <taxon>Eukaryota</taxon>
        <taxon>Fungi</taxon>
        <taxon>Dikarya</taxon>
        <taxon>Ascomycota</taxon>
        <taxon>Pezizomycotina</taxon>
        <taxon>Eurotiomycetes</taxon>
        <taxon>Chaetothyriomycetidae</taxon>
        <taxon>Chaetothyriales</taxon>
        <taxon>Herpotrichiellaceae</taxon>
        <taxon>Exophiala</taxon>
    </lineage>
</organism>
<dbReference type="PANTHER" id="PTHR11685">
    <property type="entry name" value="RBR FAMILY RING FINGER AND IBR DOMAIN-CONTAINING"/>
    <property type="match status" value="1"/>
</dbReference>
<feature type="compositionally biased region" description="Polar residues" evidence="10">
    <location>
        <begin position="109"/>
        <end position="121"/>
    </location>
</feature>
<dbReference type="InterPro" id="IPR044066">
    <property type="entry name" value="TRIAD_supradom"/>
</dbReference>
<evidence type="ECO:0000256" key="10">
    <source>
        <dbReference type="SAM" id="MobiDB-lite"/>
    </source>
</evidence>
<keyword evidence="8" id="KW-0862">Zinc</keyword>
<evidence type="ECO:0000313" key="14">
    <source>
        <dbReference type="Proteomes" id="UP001203852"/>
    </source>
</evidence>
<evidence type="ECO:0000259" key="11">
    <source>
        <dbReference type="PROSITE" id="PS50089"/>
    </source>
</evidence>
<dbReference type="PROSITE" id="PS00518">
    <property type="entry name" value="ZF_RING_1"/>
    <property type="match status" value="1"/>
</dbReference>
<dbReference type="CDD" id="cd20335">
    <property type="entry name" value="BRcat_RBR"/>
    <property type="match status" value="1"/>
</dbReference>
<dbReference type="InterPro" id="IPR017907">
    <property type="entry name" value="Znf_RING_CS"/>
</dbReference>
<reference evidence="13" key="1">
    <citation type="journal article" date="2022" name="bioRxiv">
        <title>Deciphering the potential niche of two novel black yeast fungi from a biological soil crust based on their genomes, phenotypes, and melanin regulation.</title>
        <authorList>
            <consortium name="DOE Joint Genome Institute"/>
            <person name="Carr E.C."/>
            <person name="Barton Q."/>
            <person name="Grambo S."/>
            <person name="Sullivan M."/>
            <person name="Renfro C.M."/>
            <person name="Kuo A."/>
            <person name="Pangilinan J."/>
            <person name="Lipzen A."/>
            <person name="Keymanesh K."/>
            <person name="Savage E."/>
            <person name="Barry K."/>
            <person name="Grigoriev I.V."/>
            <person name="Riekhof W.R."/>
            <person name="Harris S.S."/>
        </authorList>
    </citation>
    <scope>NUCLEOTIDE SEQUENCE</scope>
    <source>
        <strain evidence="13">JF 03-4F</strain>
    </source>
</reference>
<evidence type="ECO:0000256" key="2">
    <source>
        <dbReference type="ARBA" id="ARBA00012251"/>
    </source>
</evidence>
<dbReference type="InterPro" id="IPR001841">
    <property type="entry name" value="Znf_RING"/>
</dbReference>
<comment type="catalytic activity">
    <reaction evidence="1">
        <text>[E2 ubiquitin-conjugating enzyme]-S-ubiquitinyl-L-cysteine + [acceptor protein]-L-lysine = [E2 ubiquitin-conjugating enzyme]-L-cysteine + [acceptor protein]-N(6)-ubiquitinyl-L-lysine.</text>
        <dbReference type="EC" id="2.3.2.31"/>
    </reaction>
</comment>
<feature type="domain" description="RING-type" evidence="11">
    <location>
        <begin position="133"/>
        <end position="177"/>
    </location>
</feature>
<comment type="caution">
    <text evidence="13">The sequence shown here is derived from an EMBL/GenBank/DDBJ whole genome shotgun (WGS) entry which is preliminary data.</text>
</comment>
<dbReference type="PROSITE" id="PS50089">
    <property type="entry name" value="ZF_RING_2"/>
    <property type="match status" value="1"/>
</dbReference>
<dbReference type="GO" id="GO:0008270">
    <property type="term" value="F:zinc ion binding"/>
    <property type="evidence" value="ECO:0007669"/>
    <property type="project" value="UniProtKB-KW"/>
</dbReference>
<feature type="compositionally biased region" description="Polar residues" evidence="10">
    <location>
        <begin position="7"/>
        <end position="20"/>
    </location>
</feature>
<gene>
    <name evidence="13" type="ORF">EDD36DRAFT_4065</name>
</gene>
<dbReference type="InterPro" id="IPR013083">
    <property type="entry name" value="Znf_RING/FYVE/PHD"/>
</dbReference>
<accession>A0AAN6E637</accession>
<dbReference type="EC" id="2.3.2.31" evidence="2"/>
<feature type="domain" description="RING-type" evidence="12">
    <location>
        <begin position="129"/>
        <end position="318"/>
    </location>
</feature>
<feature type="compositionally biased region" description="Polar residues" evidence="10">
    <location>
        <begin position="78"/>
        <end position="92"/>
    </location>
</feature>
<evidence type="ECO:0000256" key="8">
    <source>
        <dbReference type="ARBA" id="ARBA00022833"/>
    </source>
</evidence>